<comment type="caution">
    <text evidence="4">The sequence shown here is derived from an EMBL/GenBank/DDBJ whole genome shotgun (WGS) entry which is preliminary data.</text>
</comment>
<feature type="chain" id="PRO_5045717911" evidence="2">
    <location>
        <begin position="20"/>
        <end position="906"/>
    </location>
</feature>
<dbReference type="InterPro" id="IPR029058">
    <property type="entry name" value="AB_hydrolase_fold"/>
</dbReference>
<keyword evidence="1" id="KW-0378">Hydrolase</keyword>
<name>A0ABS5IX65_9BACT</name>
<evidence type="ECO:0000256" key="2">
    <source>
        <dbReference type="SAM" id="SignalP"/>
    </source>
</evidence>
<proteinExistence type="predicted"/>
<dbReference type="EMBL" id="JAGTXB010000003">
    <property type="protein sequence ID" value="MBS0027562.1"/>
    <property type="molecule type" value="Genomic_DNA"/>
</dbReference>
<sequence>MRFFCCLLSALFTFSLVFCQDAYYLTKSKPTIDSTAYNRWKFVSDINITNDGNFVSYLVNNLPLGSCTSVLKAVNGDWETGVIDIRNIQFTADSRTAVFIAANDTLEMLRLGTSHVDRIPMVESFYLPSGKNGEWIVYKDTKDGRITLFNLWTGESSVYSAVNSFAFSKHGESLMLDVKEKIEGKLRHTLRKIDLANRSTTDIWVGEGIPKVTLTESAEKLAFIVSNHDRKSIWIYDCLSNRSHEIVNDSALLTERHQSINDIQSFSSNGKHLFFTVREVKVDMMERVKASSVSVWSYLDAKLPPQENKEAGNEHVYSSVVNIQSRNVRQIINSNEVILGTNADRDVFLVAHFGGADRGELNWNDSAQRTYLIRLLESNRDIKMAIDGKNTVWLSPGGRFLIYYDIETGKYFSYDIEQGISHSLTTDLHVSFISTYWEDQAPRPRGVAAWLANDKAVLIYDKFDIWLVDPSGRKLPRNITNGYGNRHNIIFYLGLSEYAESIQLGDGESVVLNALSLESKQNGFFKMDIYSNGDPEKLTMGNYLYQLVDNPYVPYSCISYPLRARSGNGYVVRRMSVTESPNYFFTQDFKNFSPLSSITPEKEYNWITANLYTWKNENGESFQGLLYKPENFDSRKKYPVIVHYYEKKSFGLNVYLSPEDISDGCNINIPTFVSNGYLVFAPDINFTIGNPMQGTFNSVVSAAKFLSALPFVNKNRMGIGGCSFGGLQTNYLVTHTGLFAAAYSASSMSDLVSAYGGLFAGAVSLQSYFEMGGQGRMGGTIWQNPESYIQNSPVFNVDKVSTPLLLMHTTNDPICPFSQAIEFFTALRRLGKKSWLLEYADGSHGVFGNSAKDFGIRLTQFFDHYLKDAPAPIWMTRGGAAALRSVADGLRLDKDIITPGKGLLEQ</sequence>
<evidence type="ECO:0000259" key="3">
    <source>
        <dbReference type="Pfam" id="PF00326"/>
    </source>
</evidence>
<keyword evidence="5" id="KW-1185">Reference proteome</keyword>
<dbReference type="PANTHER" id="PTHR42776">
    <property type="entry name" value="SERINE PEPTIDASE S9 FAMILY MEMBER"/>
    <property type="match status" value="1"/>
</dbReference>
<dbReference type="Gene3D" id="3.40.50.1820">
    <property type="entry name" value="alpha/beta hydrolase"/>
    <property type="match status" value="1"/>
</dbReference>
<feature type="signal peptide" evidence="2">
    <location>
        <begin position="1"/>
        <end position="19"/>
    </location>
</feature>
<dbReference type="SUPFAM" id="SSF53474">
    <property type="entry name" value="alpha/beta-Hydrolases"/>
    <property type="match status" value="1"/>
</dbReference>
<protein>
    <submittedName>
        <fullName evidence="4">S9 family peptidase</fullName>
    </submittedName>
</protein>
<gene>
    <name evidence="4" type="ORF">KE626_09610</name>
</gene>
<evidence type="ECO:0000313" key="4">
    <source>
        <dbReference type="EMBL" id="MBS0027562.1"/>
    </source>
</evidence>
<dbReference type="InterPro" id="IPR001375">
    <property type="entry name" value="Peptidase_S9_cat"/>
</dbReference>
<accession>A0ABS5IX65</accession>
<evidence type="ECO:0000313" key="5">
    <source>
        <dbReference type="Proteomes" id="UP000676386"/>
    </source>
</evidence>
<dbReference type="Pfam" id="PF00326">
    <property type="entry name" value="Peptidase_S9"/>
    <property type="match status" value="1"/>
</dbReference>
<dbReference type="RefSeq" id="WP_211972652.1">
    <property type="nucleotide sequence ID" value="NZ_CBFHAM010000033.1"/>
</dbReference>
<dbReference type="SUPFAM" id="SSF82171">
    <property type="entry name" value="DPP6 N-terminal domain-like"/>
    <property type="match status" value="1"/>
</dbReference>
<dbReference type="Proteomes" id="UP000676386">
    <property type="component" value="Unassembled WGS sequence"/>
</dbReference>
<reference evidence="4 5" key="1">
    <citation type="submission" date="2021-04" db="EMBL/GenBank/DDBJ databases">
        <title>Chitinophaga sp. nov., isolated from the rhizosphere soil.</title>
        <authorList>
            <person name="He S."/>
        </authorList>
    </citation>
    <scope>NUCLEOTIDE SEQUENCE [LARGE SCALE GENOMIC DNA]</scope>
    <source>
        <strain evidence="4 5">2R12</strain>
    </source>
</reference>
<evidence type="ECO:0000256" key="1">
    <source>
        <dbReference type="ARBA" id="ARBA00022801"/>
    </source>
</evidence>
<dbReference type="PANTHER" id="PTHR42776:SF27">
    <property type="entry name" value="DIPEPTIDYL PEPTIDASE FAMILY MEMBER 6"/>
    <property type="match status" value="1"/>
</dbReference>
<feature type="domain" description="Peptidase S9 prolyl oligopeptidase catalytic" evidence="3">
    <location>
        <begin position="693"/>
        <end position="867"/>
    </location>
</feature>
<organism evidence="4 5">
    <name type="scientific">Chitinophaga hostae</name>
    <dbReference type="NCBI Taxonomy" id="2831022"/>
    <lineage>
        <taxon>Bacteria</taxon>
        <taxon>Pseudomonadati</taxon>
        <taxon>Bacteroidota</taxon>
        <taxon>Chitinophagia</taxon>
        <taxon>Chitinophagales</taxon>
        <taxon>Chitinophagaceae</taxon>
        <taxon>Chitinophaga</taxon>
    </lineage>
</organism>
<keyword evidence="2" id="KW-0732">Signal</keyword>